<proteinExistence type="predicted"/>
<sequence length="238" mass="26979">MHISYFSDTWGLSEIYKAESLRRSCYEESRRTVVSSASNPLIQSSHKHKLIPPDRLLSDENYTCRNDGMHLKEQDGDLTIKRAKLSWLDPTVYPAGESTVIESSDLSGVQEHHNQVQMVPAFAARLENDALTDPGHKKHGLRQISGRVDEREKSKTEDDAHNDKEDGLKSEAIVRPTVFLRHLWPGQGSSPKNLLSIQCNLKGWPFPVYKTVSQPGSGYLKSRYFCLDMLYHLSSIII</sequence>
<dbReference type="AlphaFoldDB" id="A0A3S5C8I4"/>
<evidence type="ECO:0000256" key="1">
    <source>
        <dbReference type="SAM" id="MobiDB-lite"/>
    </source>
</evidence>
<dbReference type="EMBL" id="CAAALY010273537">
    <property type="protein sequence ID" value="VEL42273.1"/>
    <property type="molecule type" value="Genomic_DNA"/>
</dbReference>
<keyword evidence="3" id="KW-1185">Reference proteome</keyword>
<comment type="caution">
    <text evidence="2">The sequence shown here is derived from an EMBL/GenBank/DDBJ whole genome shotgun (WGS) entry which is preliminary data.</text>
</comment>
<evidence type="ECO:0000313" key="3">
    <source>
        <dbReference type="Proteomes" id="UP000784294"/>
    </source>
</evidence>
<reference evidence="2" key="1">
    <citation type="submission" date="2018-11" db="EMBL/GenBank/DDBJ databases">
        <authorList>
            <consortium name="Pathogen Informatics"/>
        </authorList>
    </citation>
    <scope>NUCLEOTIDE SEQUENCE</scope>
</reference>
<gene>
    <name evidence="2" type="ORF">PXEA_LOCUS35713</name>
</gene>
<feature type="region of interest" description="Disordered" evidence="1">
    <location>
        <begin position="130"/>
        <end position="166"/>
    </location>
</feature>
<accession>A0A3S5C8I4</accession>
<evidence type="ECO:0000313" key="2">
    <source>
        <dbReference type="EMBL" id="VEL42273.1"/>
    </source>
</evidence>
<name>A0A3S5C8I4_9PLAT</name>
<protein>
    <submittedName>
        <fullName evidence="2">Uncharacterized protein</fullName>
    </submittedName>
</protein>
<dbReference type="Proteomes" id="UP000784294">
    <property type="component" value="Unassembled WGS sequence"/>
</dbReference>
<feature type="compositionally biased region" description="Basic and acidic residues" evidence="1">
    <location>
        <begin position="147"/>
        <end position="166"/>
    </location>
</feature>
<organism evidence="2 3">
    <name type="scientific">Protopolystoma xenopodis</name>
    <dbReference type="NCBI Taxonomy" id="117903"/>
    <lineage>
        <taxon>Eukaryota</taxon>
        <taxon>Metazoa</taxon>
        <taxon>Spiralia</taxon>
        <taxon>Lophotrochozoa</taxon>
        <taxon>Platyhelminthes</taxon>
        <taxon>Monogenea</taxon>
        <taxon>Polyopisthocotylea</taxon>
        <taxon>Polystomatidea</taxon>
        <taxon>Polystomatidae</taxon>
        <taxon>Protopolystoma</taxon>
    </lineage>
</organism>